<dbReference type="Gene3D" id="3.40.1050.10">
    <property type="entry name" value="Carbonic anhydrase"/>
    <property type="match status" value="1"/>
</dbReference>
<evidence type="ECO:0000313" key="8">
    <source>
        <dbReference type="EMBL" id="MCR2745594.1"/>
    </source>
</evidence>
<dbReference type="RefSeq" id="WP_257510841.1">
    <property type="nucleotide sequence ID" value="NZ_JANKHG010000014.1"/>
</dbReference>
<accession>A0ABT1XHP5</accession>
<comment type="caution">
    <text evidence="8">The sequence shown here is derived from an EMBL/GenBank/DDBJ whole genome shotgun (WGS) entry which is preliminary data.</text>
</comment>
<keyword evidence="5" id="KW-0862">Zinc</keyword>
<dbReference type="InterPro" id="IPR001765">
    <property type="entry name" value="Carbonic_anhydrase"/>
</dbReference>
<evidence type="ECO:0000256" key="1">
    <source>
        <dbReference type="ARBA" id="ARBA00001947"/>
    </source>
</evidence>
<dbReference type="PANTHER" id="PTHR11002:SF76">
    <property type="entry name" value="CARBONIC ANHYDRASE"/>
    <property type="match status" value="1"/>
</dbReference>
<dbReference type="PANTHER" id="PTHR11002">
    <property type="entry name" value="CARBONIC ANHYDRASE"/>
    <property type="match status" value="1"/>
</dbReference>
<dbReference type="Pfam" id="PF00484">
    <property type="entry name" value="Pro_CA"/>
    <property type="match status" value="1"/>
</dbReference>
<protein>
    <recommendedName>
        <fullName evidence="3">carbonic anhydrase</fullName>
        <ecNumber evidence="3">4.2.1.1</ecNumber>
    </recommendedName>
</protein>
<dbReference type="SUPFAM" id="SSF53056">
    <property type="entry name" value="beta-carbonic anhydrase, cab"/>
    <property type="match status" value="1"/>
</dbReference>
<comment type="similarity">
    <text evidence="2">Belongs to the beta-class carbonic anhydrase family.</text>
</comment>
<keyword evidence="4" id="KW-0479">Metal-binding</keyword>
<evidence type="ECO:0000256" key="4">
    <source>
        <dbReference type="ARBA" id="ARBA00022723"/>
    </source>
</evidence>
<dbReference type="EC" id="4.2.1.1" evidence="3"/>
<evidence type="ECO:0000256" key="3">
    <source>
        <dbReference type="ARBA" id="ARBA00012925"/>
    </source>
</evidence>
<keyword evidence="6" id="KW-0456">Lyase</keyword>
<comment type="catalytic activity">
    <reaction evidence="7">
        <text>hydrogencarbonate + H(+) = CO2 + H2O</text>
        <dbReference type="Rhea" id="RHEA:10748"/>
        <dbReference type="ChEBI" id="CHEBI:15377"/>
        <dbReference type="ChEBI" id="CHEBI:15378"/>
        <dbReference type="ChEBI" id="CHEBI:16526"/>
        <dbReference type="ChEBI" id="CHEBI:17544"/>
        <dbReference type="EC" id="4.2.1.1"/>
    </reaction>
</comment>
<reference evidence="8" key="1">
    <citation type="submission" date="2022-07" db="EMBL/GenBank/DDBJ databases">
        <authorList>
            <person name="Xamxidin M."/>
        </authorList>
    </citation>
    <scope>NUCLEOTIDE SEQUENCE</scope>
    <source>
        <strain evidence="8">YS8-69</strain>
    </source>
</reference>
<dbReference type="Proteomes" id="UP001165267">
    <property type="component" value="Unassembled WGS sequence"/>
</dbReference>
<gene>
    <name evidence="8" type="ORF">NSP04_02915</name>
</gene>
<keyword evidence="9" id="KW-1185">Reference proteome</keyword>
<evidence type="ECO:0000256" key="7">
    <source>
        <dbReference type="ARBA" id="ARBA00048348"/>
    </source>
</evidence>
<dbReference type="EMBL" id="JANKHG010000014">
    <property type="protein sequence ID" value="MCR2745594.1"/>
    <property type="molecule type" value="Genomic_DNA"/>
</dbReference>
<proteinExistence type="inferred from homology"/>
<name>A0ABT1XHP5_9BURK</name>
<sequence length="229" mass="25076">MIDPLELDRLSTLLAKNRTWANQVTAQNPEYFQKLSSGQSPGFTVVSCCDSRADPNTLLQGNLGELFVYKNVANLVGVDDLSLQTALQFSIESLKVRHIVVFGHHNCGGIRLALGAQLQGSPGDWLEGVRELAYDHQMFDDQTACASAGAIDRKVDKLCELNVIQQVRNASQSPAVQAAWIRGEPLAISGLVYCLRTGVVENLNCTISSQDEVDSVCFEAMKAICVRYR</sequence>
<evidence type="ECO:0000256" key="6">
    <source>
        <dbReference type="ARBA" id="ARBA00023239"/>
    </source>
</evidence>
<comment type="cofactor">
    <cofactor evidence="1">
        <name>Zn(2+)</name>
        <dbReference type="ChEBI" id="CHEBI:29105"/>
    </cofactor>
</comment>
<dbReference type="SMART" id="SM00947">
    <property type="entry name" value="Pro_CA"/>
    <property type="match status" value="1"/>
</dbReference>
<evidence type="ECO:0000313" key="9">
    <source>
        <dbReference type="Proteomes" id="UP001165267"/>
    </source>
</evidence>
<evidence type="ECO:0000256" key="2">
    <source>
        <dbReference type="ARBA" id="ARBA00006217"/>
    </source>
</evidence>
<evidence type="ECO:0000256" key="5">
    <source>
        <dbReference type="ARBA" id="ARBA00022833"/>
    </source>
</evidence>
<dbReference type="InterPro" id="IPR036874">
    <property type="entry name" value="Carbonic_anhydrase_sf"/>
</dbReference>
<organism evidence="8 9">
    <name type="scientific">Limnobacter parvus</name>
    <dbReference type="NCBI Taxonomy" id="2939690"/>
    <lineage>
        <taxon>Bacteria</taxon>
        <taxon>Pseudomonadati</taxon>
        <taxon>Pseudomonadota</taxon>
        <taxon>Betaproteobacteria</taxon>
        <taxon>Burkholderiales</taxon>
        <taxon>Burkholderiaceae</taxon>
        <taxon>Limnobacter</taxon>
    </lineage>
</organism>